<evidence type="ECO:0000313" key="1">
    <source>
        <dbReference type="EMBL" id="RKG40835.1"/>
    </source>
</evidence>
<dbReference type="OrthoDB" id="6703860at2"/>
<dbReference type="AlphaFoldDB" id="A0A3A8F1V5"/>
<evidence type="ECO:0000313" key="2">
    <source>
        <dbReference type="Proteomes" id="UP000280405"/>
    </source>
</evidence>
<name>A0A3A8F1V5_9GAMM</name>
<proteinExistence type="predicted"/>
<dbReference type="RefSeq" id="WP_120382338.1">
    <property type="nucleotide sequence ID" value="NZ_RAXT01000001.1"/>
</dbReference>
<organism evidence="1 2">
    <name type="scientific">Acinetobacter rongchengensis</name>
    <dbReference type="NCBI Taxonomy" id="2419601"/>
    <lineage>
        <taxon>Bacteria</taxon>
        <taxon>Pseudomonadati</taxon>
        <taxon>Pseudomonadota</taxon>
        <taxon>Gammaproteobacteria</taxon>
        <taxon>Moraxellales</taxon>
        <taxon>Moraxellaceae</taxon>
        <taxon>Acinetobacter</taxon>
    </lineage>
</organism>
<accession>A0A3A8F1V5</accession>
<reference evidence="1 2" key="1">
    <citation type="submission" date="2018-09" db="EMBL/GenBank/DDBJ databases">
        <title>The draft genome of Acinetobacter spp. strains.</title>
        <authorList>
            <person name="Qin J."/>
            <person name="Feng Y."/>
            <person name="Zong Z."/>
        </authorList>
    </citation>
    <scope>NUCLEOTIDE SEQUENCE [LARGE SCALE GENOMIC DNA]</scope>
    <source>
        <strain evidence="1 2">WCHAc060115</strain>
    </source>
</reference>
<dbReference type="Proteomes" id="UP000280405">
    <property type="component" value="Unassembled WGS sequence"/>
</dbReference>
<dbReference type="EMBL" id="RAXT01000001">
    <property type="protein sequence ID" value="RKG40835.1"/>
    <property type="molecule type" value="Genomic_DNA"/>
</dbReference>
<comment type="caution">
    <text evidence="1">The sequence shown here is derived from an EMBL/GenBank/DDBJ whole genome shotgun (WGS) entry which is preliminary data.</text>
</comment>
<gene>
    <name evidence="1" type="ORF">D7V20_00120</name>
</gene>
<keyword evidence="2" id="KW-1185">Reference proteome</keyword>
<sequence>MYLFLNQWIQGIELIHPKNLLNKTVINKLQTANSVQVYALETMLRTRIKHYSFFNRFNTFQLNHAAFYGFEMDKVML</sequence>
<protein>
    <submittedName>
        <fullName evidence="1">Uncharacterized protein</fullName>
    </submittedName>
</protein>